<comment type="caution">
    <text evidence="1">The sequence shown here is derived from an EMBL/GenBank/DDBJ whole genome shotgun (WGS) entry which is preliminary data.</text>
</comment>
<dbReference type="RefSeq" id="WP_275779355.1">
    <property type="nucleotide sequence ID" value="NZ_BAABDE010000007.1"/>
</dbReference>
<keyword evidence="2" id="KW-1185">Reference proteome</keyword>
<accession>A0ABP7H5P3</accession>
<proteinExistence type="predicted"/>
<name>A0ABP7H5P3_9ACTN</name>
<evidence type="ECO:0000313" key="1">
    <source>
        <dbReference type="EMBL" id="GAA3783878.1"/>
    </source>
</evidence>
<organism evidence="1 2">
    <name type="scientific">Streptomyces coacervatus</name>
    <dbReference type="NCBI Taxonomy" id="647381"/>
    <lineage>
        <taxon>Bacteria</taxon>
        <taxon>Bacillati</taxon>
        <taxon>Actinomycetota</taxon>
        <taxon>Actinomycetes</taxon>
        <taxon>Kitasatosporales</taxon>
        <taxon>Streptomycetaceae</taxon>
        <taxon>Streptomyces</taxon>
    </lineage>
</organism>
<dbReference type="Proteomes" id="UP001501009">
    <property type="component" value="Unassembled WGS sequence"/>
</dbReference>
<evidence type="ECO:0000313" key="2">
    <source>
        <dbReference type="Proteomes" id="UP001501009"/>
    </source>
</evidence>
<reference evidence="2" key="1">
    <citation type="journal article" date="2019" name="Int. J. Syst. Evol. Microbiol.">
        <title>The Global Catalogue of Microorganisms (GCM) 10K type strain sequencing project: providing services to taxonomists for standard genome sequencing and annotation.</title>
        <authorList>
            <consortium name="The Broad Institute Genomics Platform"/>
            <consortium name="The Broad Institute Genome Sequencing Center for Infectious Disease"/>
            <person name="Wu L."/>
            <person name="Ma J."/>
        </authorList>
    </citation>
    <scope>NUCLEOTIDE SEQUENCE [LARGE SCALE GENOMIC DNA]</scope>
    <source>
        <strain evidence="2">JCM 17138</strain>
    </source>
</reference>
<protein>
    <submittedName>
        <fullName evidence="1">Uncharacterized protein</fullName>
    </submittedName>
</protein>
<gene>
    <name evidence="1" type="ORF">GCM10022403_018210</name>
</gene>
<sequence>MVGYLYTEPTEVTFLQWPTDHIGEAEGTIDSAAASGSPPNETVAADTGSFSVRIDGHSVTLQLGGHTDYGRLSGESLTLNVRQSDGSIRPVTYHRASSADYNNALATLRKTAAAANGRAQQDQQIKQEIQALGDDYATVGKYKGSLKDDVSTLASDVSTADDDLKTTHDDEKAVMAESSTSDASEVCVDADGVAVDADGVSVDADGASTDLGTLTDDLSVLRKTVSSLRSSLQAVQKDVPTYTGSDGQPTPADVDKAITGAHSFIADLVTQTNGVIDTINAYVTDAYGYAAAASKAGSCGSASAAPAPIEQVK</sequence>
<dbReference type="EMBL" id="BAABDE010000007">
    <property type="protein sequence ID" value="GAA3783878.1"/>
    <property type="molecule type" value="Genomic_DNA"/>
</dbReference>